<gene>
    <name evidence="2" type="ORF">SG34_024065</name>
</gene>
<reference evidence="2 3" key="1">
    <citation type="journal article" date="2015" name="Genome Announc.">
        <title>Draft Genome Sequences of Marine Isolates of Thalassomonas viridans and Thalassomonas actiniarum.</title>
        <authorList>
            <person name="Olonade I."/>
            <person name="van Zyl L.J."/>
            <person name="Trindade M."/>
        </authorList>
    </citation>
    <scope>NUCLEOTIDE SEQUENCE [LARGE SCALE GENOMIC DNA]</scope>
    <source>
        <strain evidence="2 3">XOM25</strain>
    </source>
</reference>
<accession>A0AAE9Z0N3</accession>
<keyword evidence="3" id="KW-1185">Reference proteome</keyword>
<protein>
    <recommendedName>
        <fullName evidence="4">OTU domain-containing protein</fullName>
    </recommendedName>
</protein>
<dbReference type="Proteomes" id="UP000032352">
    <property type="component" value="Chromosome"/>
</dbReference>
<sequence>MAKGRTAFQREIDDTLTENFNNVPEVRCFLLSKIAKLTKHLEEHYGDDIRIFIKGGSSLNIMKKAVSDIEPGKWSDFDNQIIINPNLPVYRWYQIMSEVHGYLKEEYMPRFQQDWEAFLTCNRKELDSFQQQGLKLFKGGLISNKVFDFPTLEFTVSHGTSSSNAGKKKKDPQPEQQVPELENSESSSQDQEFVKAPIPKKQDPSLQVKVEPEQEVKTEPEVYALNLTLEKGIQSNMVFNSGMALLHPLNHFDNAMILPELTGSVAGVLEQQGIHQDEVFYNGYFPPAPMALDVTQTSNENPYSSSILINTSISKFLLYRVIVRYRTKDYHSDGSPKLLAEEQNALGFEQKSIDARRIVKFRGELLDISIPRRDSYETIQQWTQVKTMSLQYQPAEGFNALWLNVPDWRYQLNENVLLILEVFGKMSGSPHKFYKRVMRGCNAVEAIFDSYVTRFGKLDFAPLEKKITSTNFNKAFTTTVKSDELKFLTPLVVDLFDVIHDDYLWKSIGPALAKFQNLKSVDVENLIGADIARTLADNYLALKDKNPDPGSSDTYDEILIREVKNKGKENGDRNYQKAKDMLGFMKLYEDVHEQFKVQLEFLDQPKSGKDISVVNKLRQDIEELAFVESCTFCGLLSSMIHMKSITGEGLFDYHYPFVELFAIVDKNTQASTMSQALGKLVSKGLAGEYISSDREDITALPSVQLYYPGFDLPIVIRLIPKHSPDEAYKNAKVFEQNELEITKRLREKRLSISGTRKQLTDVFGTKTLLKQELDRKLETDRDSVNDIIKRANINSYNKQLLLTFNHLSTAEFIGQDGVYRTLLAPEAIKHMDMKIAYTASFFQMHWLDHHRVEYKNTVTRFPPKRIDVGSGEVNIYSSLNTYKAPISYSSIAKSNFSKPLGHLDTTVDKAIRDIETPGSWSNIGGDIAPLLMSQMLGFPIRVASAASSEDVRHNRLSQIHTFDRKLEDDNSLTNFPPVQPLMLNNHAQAFRDFNQPLTVLNLAKIGNHYWVCPPNGDAPISMDEDGDCFYHAVLWFYQDLQGKSTDNLRTALGAYARTLDAVRLQYIIDNIGAIENSFRPLVGYQPVVLGDLDRMHTGLIRSLYGYLVDNIGNRVDVDDRRSIHELLKDIDSVQNWDNYRQQLIAAARLFVQTGNRPQANALPTENQLGID</sequence>
<dbReference type="RefSeq" id="WP_044841963.1">
    <property type="nucleotide sequence ID" value="NZ_CP059733.1"/>
</dbReference>
<dbReference type="KEGG" id="tvd:SG34_024065"/>
<dbReference type="AlphaFoldDB" id="A0AAE9Z0N3"/>
<name>A0AAE9Z0N3_9GAMM</name>
<organism evidence="2 3">
    <name type="scientific">Thalassomonas viridans</name>
    <dbReference type="NCBI Taxonomy" id="137584"/>
    <lineage>
        <taxon>Bacteria</taxon>
        <taxon>Pseudomonadati</taxon>
        <taxon>Pseudomonadota</taxon>
        <taxon>Gammaproteobacteria</taxon>
        <taxon>Alteromonadales</taxon>
        <taxon>Colwelliaceae</taxon>
        <taxon>Thalassomonas</taxon>
    </lineage>
</organism>
<dbReference type="EMBL" id="CP059733">
    <property type="protein sequence ID" value="WDE04383.1"/>
    <property type="molecule type" value="Genomic_DNA"/>
</dbReference>
<feature type="region of interest" description="Disordered" evidence="1">
    <location>
        <begin position="158"/>
        <end position="213"/>
    </location>
</feature>
<evidence type="ECO:0008006" key="4">
    <source>
        <dbReference type="Google" id="ProtNLM"/>
    </source>
</evidence>
<evidence type="ECO:0000313" key="2">
    <source>
        <dbReference type="EMBL" id="WDE04383.1"/>
    </source>
</evidence>
<reference evidence="2 3" key="2">
    <citation type="journal article" date="2022" name="Mar. Drugs">
        <title>Bioassay-Guided Fractionation Leads to the Detection of Cholic Acid Generated by the Rare Thalassomonas sp.</title>
        <authorList>
            <person name="Pheiffer F."/>
            <person name="Schneider Y.K."/>
            <person name="Hansen E.H."/>
            <person name="Andersen J.H."/>
            <person name="Isaksson J."/>
            <person name="Busche T."/>
            <person name="R C."/>
            <person name="Kalinowski J."/>
            <person name="Zyl L.V."/>
            <person name="Trindade M."/>
        </authorList>
    </citation>
    <scope>NUCLEOTIDE SEQUENCE [LARGE SCALE GENOMIC DNA]</scope>
    <source>
        <strain evidence="2 3">XOM25</strain>
    </source>
</reference>
<proteinExistence type="predicted"/>
<evidence type="ECO:0000256" key="1">
    <source>
        <dbReference type="SAM" id="MobiDB-lite"/>
    </source>
</evidence>
<evidence type="ECO:0000313" key="3">
    <source>
        <dbReference type="Proteomes" id="UP000032352"/>
    </source>
</evidence>